<keyword evidence="6" id="KW-0255">Endonuclease</keyword>
<dbReference type="Pfam" id="PF13588">
    <property type="entry name" value="HSDR_N_2"/>
    <property type="match status" value="1"/>
</dbReference>
<sequence>MVKWQESIEQKLNLRKQKFVALNIKDRSIAYDEKIKLHRNISKITGDEEIVRAFLVDRLINELNYLPEFIEIEKEYSVGRPKVNKPRIDIILRDRENKPYLFIELKAPDKFESDKVYIEGQLYKLAKLEKTKPKYLVYYTIQENNNIILDNLIFIDYEKYPNYEDWENGGFVSSANEIPAGYGEPKKQPFIKGDSKYDLKSKISKKELESLAKNLHNVLWGGGGTTDSEIFYSLVNIILAKIQDETEKNNGQEYDFQIYSIGKNSENPNNLYERINALYRRALKEKLNITDKNKLAKAHIINEEKFPLNKLLYCISKLEGYSFYEGRNSLNGKDIMGDFFESITRDGFKQTKGQFFTPTPIVQFIIYALNLDNLAIDKLNNTRELPYIIDPSSGSATYLIEVMKIITKELKYKQFDKLNNNHQTQDRFEELFVPDRKENKWAKEYLYGAEINFDLGTASKVNMILHGDGSSNIFVKDGLLPFRFYTKDTAPNHLNVSFEDTLYKDTQAREVNGNFDCIISNPPFSVELDNETKRLLPRSFLFSTKKNSENLFIERWYQLLKENGRIGVVLPESVFDTTENKYIRLFIFKYFKVKAVVSLPQITFEPYTSTKTSLLFMQKKTRDEIKTWNQIWDKYVNEWNMLKTRVSNLLEVYLHNKERSKMPSLKGLKFQDEVKILQRMLKISLDCNTSVKEIIESYQDELKEICSIDKDISEVFGFCNAWWVFGEVAKEQDYEIFMSEAQNIGYKRGIKSEKVTSNDLFDLEYAPNTLNQESILKYFNPLIEKHKEILANIKQEIDKLKSTNEAKTSNIKEKKCLRLQEELQSLQERLLDLEQQKEKALNILETYYENNKIKEEFFDRTDETLIHYFKNGIMKQWVSNDILLRKNVEIKILDSIRKQIQWD</sequence>
<dbReference type="Gene3D" id="3.40.50.150">
    <property type="entry name" value="Vaccinia Virus protein VP39"/>
    <property type="match status" value="1"/>
</dbReference>
<dbReference type="InterPro" id="IPR029464">
    <property type="entry name" value="HSDR_N"/>
</dbReference>
<name>A0A4U8RXP8_9HELI</name>
<dbReference type="Proteomes" id="UP000029925">
    <property type="component" value="Unassembled WGS sequence"/>
</dbReference>
<dbReference type="GO" id="GO:0032259">
    <property type="term" value="P:methylation"/>
    <property type="evidence" value="ECO:0007669"/>
    <property type="project" value="InterPro"/>
</dbReference>
<keyword evidence="6" id="KW-0378">Hydrolase</keyword>
<reference evidence="6 7" key="1">
    <citation type="journal article" date="2014" name="Genome Announc.">
        <title>Draft genome sequences of eight enterohepatic helicobacter species isolated from both laboratory and wild rodents.</title>
        <authorList>
            <person name="Sheh A."/>
            <person name="Shen Z."/>
            <person name="Fox J.G."/>
        </authorList>
    </citation>
    <scope>NUCLEOTIDE SEQUENCE [LARGE SCALE GENOMIC DNA]</scope>
    <source>
        <strain evidence="6 7">MIT 98-6810</strain>
    </source>
</reference>
<dbReference type="STRING" id="76936.BN2458_PEG1376"/>
<proteinExistence type="inferred from homology"/>
<dbReference type="PANTHER" id="PTHR42998:SF1">
    <property type="entry name" value="TYPE I RESTRICTION ENZYME HINDI METHYLASE SUBUNIT"/>
    <property type="match status" value="1"/>
</dbReference>
<dbReference type="SUPFAM" id="SSF53335">
    <property type="entry name" value="S-adenosyl-L-methionine-dependent methyltransferases"/>
    <property type="match status" value="1"/>
</dbReference>
<dbReference type="InterPro" id="IPR029063">
    <property type="entry name" value="SAM-dependent_MTases_sf"/>
</dbReference>
<dbReference type="AlphaFoldDB" id="A0A4U8RXP8"/>
<dbReference type="InterPro" id="IPR052916">
    <property type="entry name" value="Type-I_RE_MTase_Subunit"/>
</dbReference>
<evidence type="ECO:0000256" key="3">
    <source>
        <dbReference type="SAM" id="Coils"/>
    </source>
</evidence>
<dbReference type="InterPro" id="IPR002052">
    <property type="entry name" value="DNA_methylase_N6_adenine_CS"/>
</dbReference>
<feature type="domain" description="DNA methylase adenine-specific" evidence="4">
    <location>
        <begin position="333"/>
        <end position="628"/>
    </location>
</feature>
<evidence type="ECO:0000256" key="1">
    <source>
        <dbReference type="ARBA" id="ARBA00006594"/>
    </source>
</evidence>
<evidence type="ECO:0000259" key="5">
    <source>
        <dbReference type="Pfam" id="PF13588"/>
    </source>
</evidence>
<dbReference type="GO" id="GO:0008170">
    <property type="term" value="F:N-methyltransferase activity"/>
    <property type="evidence" value="ECO:0007669"/>
    <property type="project" value="InterPro"/>
</dbReference>
<evidence type="ECO:0000256" key="2">
    <source>
        <dbReference type="ARBA" id="ARBA00022747"/>
    </source>
</evidence>
<accession>A0A4U8RXP8</accession>
<dbReference type="Pfam" id="PF02384">
    <property type="entry name" value="N6_Mtase"/>
    <property type="match status" value="1"/>
</dbReference>
<dbReference type="EMBL" id="JRPF02000011">
    <property type="protein sequence ID" value="TLD78013.1"/>
    <property type="molecule type" value="Genomic_DNA"/>
</dbReference>
<evidence type="ECO:0000313" key="7">
    <source>
        <dbReference type="Proteomes" id="UP000029925"/>
    </source>
</evidence>
<feature type="coiled-coil region" evidence="3">
    <location>
        <begin position="783"/>
        <end position="850"/>
    </location>
</feature>
<dbReference type="OrthoDB" id="9784823at2"/>
<keyword evidence="6" id="KW-0540">Nuclease</keyword>
<gene>
    <name evidence="6" type="ORF">LS75_008005</name>
</gene>
<dbReference type="PROSITE" id="PS00092">
    <property type="entry name" value="N6_MTASE"/>
    <property type="match status" value="1"/>
</dbReference>
<dbReference type="InterPro" id="IPR003356">
    <property type="entry name" value="DNA_methylase_A-5"/>
</dbReference>
<dbReference type="PRINTS" id="PR00507">
    <property type="entry name" value="N12N6MTFRASE"/>
</dbReference>
<organism evidence="6 7">
    <name type="scientific">Helicobacter typhlonius</name>
    <dbReference type="NCBI Taxonomy" id="76936"/>
    <lineage>
        <taxon>Bacteria</taxon>
        <taxon>Pseudomonadati</taxon>
        <taxon>Campylobacterota</taxon>
        <taxon>Epsilonproteobacteria</taxon>
        <taxon>Campylobacterales</taxon>
        <taxon>Helicobacteraceae</taxon>
        <taxon>Helicobacter</taxon>
    </lineage>
</organism>
<keyword evidence="3" id="KW-0175">Coiled coil</keyword>
<protein>
    <submittedName>
        <fullName evidence="6">Restriction endonuclease subunit M</fullName>
    </submittedName>
</protein>
<comment type="similarity">
    <text evidence="1">Belongs to the N(4)/N(6)-methyltransferase family.</text>
</comment>
<keyword evidence="2" id="KW-0680">Restriction system</keyword>
<evidence type="ECO:0000313" key="6">
    <source>
        <dbReference type="EMBL" id="TLD78013.1"/>
    </source>
</evidence>
<evidence type="ECO:0000259" key="4">
    <source>
        <dbReference type="Pfam" id="PF02384"/>
    </source>
</evidence>
<dbReference type="GO" id="GO:0009307">
    <property type="term" value="P:DNA restriction-modification system"/>
    <property type="evidence" value="ECO:0007669"/>
    <property type="project" value="UniProtKB-KW"/>
</dbReference>
<keyword evidence="7" id="KW-1185">Reference proteome</keyword>
<dbReference type="PANTHER" id="PTHR42998">
    <property type="entry name" value="TYPE I RESTRICTION ENZYME HINDVIIP M PROTEIN-RELATED"/>
    <property type="match status" value="1"/>
</dbReference>
<dbReference type="GO" id="GO:0004519">
    <property type="term" value="F:endonuclease activity"/>
    <property type="evidence" value="ECO:0007669"/>
    <property type="project" value="UniProtKB-KW"/>
</dbReference>
<dbReference type="GO" id="GO:0003677">
    <property type="term" value="F:DNA binding"/>
    <property type="evidence" value="ECO:0007669"/>
    <property type="project" value="InterPro"/>
</dbReference>
<feature type="domain" description="Type I restriction enzyme R protein N-terminal" evidence="5">
    <location>
        <begin position="48"/>
        <end position="123"/>
    </location>
</feature>
<comment type="caution">
    <text evidence="6">The sequence shown here is derived from an EMBL/GenBank/DDBJ whole genome shotgun (WGS) entry which is preliminary data.</text>
</comment>